<keyword evidence="3" id="KW-1185">Reference proteome</keyword>
<dbReference type="AlphaFoldDB" id="A0A1I1D537"/>
<keyword evidence="1" id="KW-0732">Signal</keyword>
<dbReference type="EMBL" id="FOKY01000001">
    <property type="protein sequence ID" value="SFB69492.1"/>
    <property type="molecule type" value="Genomic_DNA"/>
</dbReference>
<accession>A0A1I1D537</accession>
<organism evidence="2 3">
    <name type="scientific">Brevinema andersonii</name>
    <dbReference type="NCBI Taxonomy" id="34097"/>
    <lineage>
        <taxon>Bacteria</taxon>
        <taxon>Pseudomonadati</taxon>
        <taxon>Spirochaetota</taxon>
        <taxon>Spirochaetia</taxon>
        <taxon>Brevinematales</taxon>
        <taxon>Brevinemataceae</taxon>
        <taxon>Brevinema</taxon>
    </lineage>
</organism>
<dbReference type="Proteomes" id="UP000240042">
    <property type="component" value="Unassembled WGS sequence"/>
</dbReference>
<evidence type="ECO:0000313" key="2">
    <source>
        <dbReference type="EMBL" id="SFB69492.1"/>
    </source>
</evidence>
<reference evidence="3" key="1">
    <citation type="submission" date="2016-10" db="EMBL/GenBank/DDBJ databases">
        <authorList>
            <person name="Varghese N."/>
            <person name="Submissions S."/>
        </authorList>
    </citation>
    <scope>NUCLEOTIDE SEQUENCE [LARGE SCALE GENOMIC DNA]</scope>
    <source>
        <strain evidence="3">ATCC 43811</strain>
    </source>
</reference>
<proteinExistence type="predicted"/>
<dbReference type="STRING" id="34097.SAMN02745150_00277"/>
<evidence type="ECO:0000313" key="3">
    <source>
        <dbReference type="Proteomes" id="UP000240042"/>
    </source>
</evidence>
<protein>
    <submittedName>
        <fullName evidence="2">Uncharacterized protein</fullName>
    </submittedName>
</protein>
<feature type="chain" id="PRO_5015142659" evidence="1">
    <location>
        <begin position="25"/>
        <end position="415"/>
    </location>
</feature>
<name>A0A1I1D537_BREAD</name>
<evidence type="ECO:0000256" key="1">
    <source>
        <dbReference type="SAM" id="SignalP"/>
    </source>
</evidence>
<sequence length="415" mass="45683">MNIMSKRFFLTVLLSILMLGTSSAQNKNALILKGHDFTAEINPYTGNFSIINTAEPDLDLSTLLFTGPATSSHLGFRIDGRNYLLSDLRVLCPLGISVGSQVDGVFLGGVERDLHIEVAYFIMDIKGSSTFKTLGIAVLMSNISANQTRKAGAKIMLDTDVGEYKNNPLFHLPDGTKVDTAFKLGASNIAPYIFVGENLKLSSDPKGLYIYPNLSENSPSAVVIGNWKQLNYAGWIPETIDASFAGNNDIKDAGVGLYFGEYILAPGQNVNFGAAVSVQASPINPLLDEKALKNGVFSEDRFEVNDILSNPQEYTLFHSNRRVIIPQERSTSDPIPARRGAYRMTKPVYLTNETTKSSFETLYRDSVWGTLLKLDINFDYQQKKYLESMDISIPQPYPDPPPQGIVGTNLFPLNP</sequence>
<gene>
    <name evidence="2" type="ORF">SAMN02745150_00277</name>
</gene>
<dbReference type="RefSeq" id="WP_092317568.1">
    <property type="nucleotide sequence ID" value="NZ_FOKY01000001.1"/>
</dbReference>
<feature type="signal peptide" evidence="1">
    <location>
        <begin position="1"/>
        <end position="24"/>
    </location>
</feature>